<dbReference type="InterPro" id="IPR029047">
    <property type="entry name" value="HSP70_peptide-bd_sf"/>
</dbReference>
<dbReference type="Gene3D" id="3.90.640.10">
    <property type="entry name" value="Actin, Chain A, domain 4"/>
    <property type="match status" value="1"/>
</dbReference>
<evidence type="ECO:0000256" key="1">
    <source>
        <dbReference type="ARBA" id="ARBA00004319"/>
    </source>
</evidence>
<evidence type="ECO:0000256" key="3">
    <source>
        <dbReference type="ARBA" id="ARBA00022741"/>
    </source>
</evidence>
<dbReference type="Gene3D" id="3.30.420.40">
    <property type="match status" value="2"/>
</dbReference>
<dbReference type="EMBL" id="BFEA01001228">
    <property type="protein sequence ID" value="GBG93094.1"/>
    <property type="molecule type" value="Genomic_DNA"/>
</dbReference>
<reference evidence="7 8" key="1">
    <citation type="journal article" date="2018" name="Cell">
        <title>The Chara Genome: Secondary Complexity and Implications for Plant Terrestrialization.</title>
        <authorList>
            <person name="Nishiyama T."/>
            <person name="Sakayama H."/>
            <person name="Vries J.D."/>
            <person name="Buschmann H."/>
            <person name="Saint-Marcoux D."/>
            <person name="Ullrich K.K."/>
            <person name="Haas F.B."/>
            <person name="Vanderstraeten L."/>
            <person name="Becker D."/>
            <person name="Lang D."/>
            <person name="Vosolsobe S."/>
            <person name="Rombauts S."/>
            <person name="Wilhelmsson P.K.I."/>
            <person name="Janitza P."/>
            <person name="Kern R."/>
            <person name="Heyl A."/>
            <person name="Rumpler F."/>
            <person name="Villalobos L.I.A.C."/>
            <person name="Clay J.M."/>
            <person name="Skokan R."/>
            <person name="Toyoda A."/>
            <person name="Suzuki Y."/>
            <person name="Kagoshima H."/>
            <person name="Schijlen E."/>
            <person name="Tajeshwar N."/>
            <person name="Catarino B."/>
            <person name="Hetherington A.J."/>
            <person name="Saltykova A."/>
            <person name="Bonnot C."/>
            <person name="Breuninger H."/>
            <person name="Symeonidi A."/>
            <person name="Radhakrishnan G.V."/>
            <person name="Van Nieuwerburgh F."/>
            <person name="Deforce D."/>
            <person name="Chang C."/>
            <person name="Karol K.G."/>
            <person name="Hedrich R."/>
            <person name="Ulvskov P."/>
            <person name="Glockner G."/>
            <person name="Delwiche C.F."/>
            <person name="Petrasek J."/>
            <person name="Van de Peer Y."/>
            <person name="Friml J."/>
            <person name="Beilby M."/>
            <person name="Dolan L."/>
            <person name="Kohara Y."/>
            <person name="Sugano S."/>
            <person name="Fujiyama A."/>
            <person name="Delaux P.-M."/>
            <person name="Quint M."/>
            <person name="TheiBen G."/>
            <person name="Hagemann M."/>
            <person name="Harholt J."/>
            <person name="Dunand C."/>
            <person name="Zachgo S."/>
            <person name="Langdale J."/>
            <person name="Maumus F."/>
            <person name="Straeten D.V.D."/>
            <person name="Gould S.B."/>
            <person name="Rensing S.A."/>
        </authorList>
    </citation>
    <scope>NUCLEOTIDE SEQUENCE [LARGE SCALE GENOMIC DNA]</scope>
    <source>
        <strain evidence="7 8">S276</strain>
    </source>
</reference>
<dbReference type="PANTHER" id="PTHR19375">
    <property type="entry name" value="HEAT SHOCK PROTEIN 70KDA"/>
    <property type="match status" value="1"/>
</dbReference>
<dbReference type="InterPro" id="IPR018181">
    <property type="entry name" value="Heat_shock_70_CS"/>
</dbReference>
<keyword evidence="4 5" id="KW-0067">ATP-binding</keyword>
<dbReference type="Gene3D" id="3.30.30.30">
    <property type="match status" value="1"/>
</dbReference>
<protein>
    <submittedName>
        <fullName evidence="7">Uncharacterized protein</fullName>
    </submittedName>
</protein>
<evidence type="ECO:0000313" key="8">
    <source>
        <dbReference type="Proteomes" id="UP000265515"/>
    </source>
</evidence>
<dbReference type="GO" id="GO:0005788">
    <property type="term" value="C:endoplasmic reticulum lumen"/>
    <property type="evidence" value="ECO:0007669"/>
    <property type="project" value="UniProtKB-SubCell"/>
</dbReference>
<keyword evidence="8" id="KW-1185">Reference proteome</keyword>
<comment type="similarity">
    <text evidence="2 5">Belongs to the heat shock protein 70 family.</text>
</comment>
<dbReference type="InterPro" id="IPR013126">
    <property type="entry name" value="Hsp_70_fam"/>
</dbReference>
<dbReference type="Gene3D" id="2.60.34.10">
    <property type="entry name" value="Substrate Binding Domain Of DNAk, Chain A, domain 1"/>
    <property type="match status" value="1"/>
</dbReference>
<dbReference type="AlphaFoldDB" id="A0A388MEW2"/>
<dbReference type="GO" id="GO:0140662">
    <property type="term" value="F:ATP-dependent protein folding chaperone"/>
    <property type="evidence" value="ECO:0007669"/>
    <property type="project" value="InterPro"/>
</dbReference>
<dbReference type="Pfam" id="PF00012">
    <property type="entry name" value="HSP70"/>
    <property type="match status" value="1"/>
</dbReference>
<dbReference type="PROSITE" id="PS01036">
    <property type="entry name" value="HSP70_3"/>
    <property type="match status" value="1"/>
</dbReference>
<evidence type="ECO:0000256" key="2">
    <source>
        <dbReference type="ARBA" id="ARBA00007381"/>
    </source>
</evidence>
<dbReference type="Gramene" id="GBG93094">
    <property type="protein sequence ID" value="GBG93094"/>
    <property type="gene ID" value="CBR_g58779"/>
</dbReference>
<dbReference type="Proteomes" id="UP000265515">
    <property type="component" value="Unassembled WGS sequence"/>
</dbReference>
<evidence type="ECO:0000256" key="5">
    <source>
        <dbReference type="RuleBase" id="RU003322"/>
    </source>
</evidence>
<dbReference type="GO" id="GO:0005524">
    <property type="term" value="F:ATP binding"/>
    <property type="evidence" value="ECO:0007669"/>
    <property type="project" value="UniProtKB-KW"/>
</dbReference>
<accession>A0A388MEW2</accession>
<dbReference type="PROSITE" id="PS00329">
    <property type="entry name" value="HSP70_2"/>
    <property type="match status" value="1"/>
</dbReference>
<proteinExistence type="inferred from homology"/>
<dbReference type="SUPFAM" id="SSF100920">
    <property type="entry name" value="Heat shock protein 70kD (HSP70), peptide-binding domain"/>
    <property type="match status" value="1"/>
</dbReference>
<dbReference type="PRINTS" id="PR00301">
    <property type="entry name" value="HEATSHOCK70"/>
</dbReference>
<evidence type="ECO:0000256" key="6">
    <source>
        <dbReference type="SAM" id="MobiDB-lite"/>
    </source>
</evidence>
<dbReference type="FunFam" id="3.30.30.30:FF:000005">
    <property type="entry name" value="Heat shock protein ssb1"/>
    <property type="match status" value="1"/>
</dbReference>
<dbReference type="InterPro" id="IPR043129">
    <property type="entry name" value="ATPase_NBD"/>
</dbReference>
<name>A0A388MEW2_CHABU</name>
<comment type="subcellular location">
    <subcellularLocation>
        <location evidence="1">Endoplasmic reticulum lumen</location>
    </subcellularLocation>
</comment>
<feature type="region of interest" description="Disordered" evidence="6">
    <location>
        <begin position="370"/>
        <end position="392"/>
    </location>
</feature>
<dbReference type="FunFam" id="3.90.640.10:FF:000010">
    <property type="entry name" value="heat shock 70 kDa protein 14"/>
    <property type="match status" value="1"/>
</dbReference>
<organism evidence="7 8">
    <name type="scientific">Chara braunii</name>
    <name type="common">Braun's stonewort</name>
    <dbReference type="NCBI Taxonomy" id="69332"/>
    <lineage>
        <taxon>Eukaryota</taxon>
        <taxon>Viridiplantae</taxon>
        <taxon>Streptophyta</taxon>
        <taxon>Charophyceae</taxon>
        <taxon>Charales</taxon>
        <taxon>Characeae</taxon>
        <taxon>Chara</taxon>
    </lineage>
</organism>
<evidence type="ECO:0000256" key="4">
    <source>
        <dbReference type="ARBA" id="ARBA00022840"/>
    </source>
</evidence>
<gene>
    <name evidence="7" type="ORF">CBR_g58779</name>
</gene>
<dbReference type="SUPFAM" id="SSF53067">
    <property type="entry name" value="Actin-like ATPase domain"/>
    <property type="match status" value="2"/>
</dbReference>
<dbReference type="CDD" id="cd24028">
    <property type="entry name" value="ASKHA_NBD_HSP70_HSPA1-like"/>
    <property type="match status" value="1"/>
</dbReference>
<evidence type="ECO:0000313" key="7">
    <source>
        <dbReference type="EMBL" id="GBG93094.1"/>
    </source>
</evidence>
<comment type="caution">
    <text evidence="7">The sequence shown here is derived from an EMBL/GenBank/DDBJ whole genome shotgun (WGS) entry which is preliminary data.</text>
</comment>
<dbReference type="STRING" id="69332.A0A388MEW2"/>
<keyword evidence="3 5" id="KW-0547">Nucleotide-binding</keyword>
<sequence>MGGDAMSFAISLQKEAGCSSMVEYSQQTRIDDFLKLIRERFEDKNLARRKEMLILSLPDRKWKSTSALKVTMDELLQCPDDGLTPAQILNSFARALPDPLRTQFYPRTKEDGITYEKFGKIAIDHILDVIGDVDGPSYVIEIPPHLRTYPVFHASKLLPCVTNELFPSRRSAIPPSMDGKYDVDKIVAESTYHTGRRRRPQRQYKLTPSCVRFSSAGRYVGEAATVVEADCSSEEERSTFVYEIKRLIGKEFDDPSVQELIDGWPFQVVRGPRGEPLLPVSAKTSGTRSLSSSTSKLTPEEISARLLRYCKKMAEDRLGCEVRNAVITVPAYFNDSQRQATRDAGQIARLNVLRLANEPTAGALAYAHRRQVEGGRHSQNSEAQGEEGKEGEKENLLVFDLGGGTFDVSLVEIADGRLTVKALAGDTRLGGADFDKRLIDYFLQQFEAEHGELGRAADVRANTRSMRELRKACVHAKEALSSSEVVGVGIRDFFNGLELKRAGLTRATFEEINKDLFERCMFHVAKVLKESRMSMEDVSQVVLVGGSTRIPRVKQMLREFFGDREPITPLNPDEAVAYGAALYAAMMMGEKSDDLPQLIPMDVLPLSLGVDLTSGEMRTIIPKNSAIPATGSCVLATSRDNQTRMRFPVYEGEAQMTRDNHYLGEFTLDGFEPAPKGEASTEVTFRVDESGIVQATARALSLNFTPDKESTITISANKGRLTDEQVHDMMLNEITLAEDDVEEGEQ</sequence>